<feature type="chain" id="PRO_5002873617" description="Secreted protein" evidence="1">
    <location>
        <begin position="28"/>
        <end position="188"/>
    </location>
</feature>
<proteinExistence type="predicted"/>
<name>B8HPQ8_CYAP4</name>
<evidence type="ECO:0000313" key="2">
    <source>
        <dbReference type="EMBL" id="ACL43919.1"/>
    </source>
</evidence>
<dbReference type="KEGG" id="cyn:Cyan7425_1549"/>
<protein>
    <recommendedName>
        <fullName evidence="3">Secreted protein</fullName>
    </recommendedName>
</protein>
<organism evidence="2">
    <name type="scientific">Cyanothece sp. (strain PCC 7425 / ATCC 29141)</name>
    <dbReference type="NCBI Taxonomy" id="395961"/>
    <lineage>
        <taxon>Bacteria</taxon>
        <taxon>Bacillati</taxon>
        <taxon>Cyanobacteriota</taxon>
        <taxon>Cyanophyceae</taxon>
        <taxon>Gomontiellales</taxon>
        <taxon>Cyanothecaceae</taxon>
        <taxon>Cyanothece</taxon>
    </lineage>
</organism>
<dbReference type="EMBL" id="CP001344">
    <property type="protein sequence ID" value="ACL43919.1"/>
    <property type="molecule type" value="Genomic_DNA"/>
</dbReference>
<keyword evidence="1" id="KW-0732">Signal</keyword>
<dbReference type="HOGENOM" id="CLU_101369_1_1_3"/>
<sequence length="188" mass="20219">MKASIVTTTLSLVLLGIPVNLPDPALAQPSSVRGVTYVCGTVNGVPATIAKTPGGAEVVVIEWVKSMGSYNPRTRCEMVSSRFQTHANARTLRFITSGTLNGQPIICVATQRNGRCLPNGLLFTLRPGENPRQFLVQLVNTSRYASSPPILHECTAKQVYNPNAEVYVDIAELLYQCPPASPTPEGQP</sequence>
<dbReference type="STRING" id="395961.Cyan7425_1549"/>
<dbReference type="InterPro" id="IPR025478">
    <property type="entry name" value="COP23"/>
</dbReference>
<dbReference type="AlphaFoldDB" id="B8HPQ8"/>
<feature type="signal peptide" evidence="1">
    <location>
        <begin position="1"/>
        <end position="27"/>
    </location>
</feature>
<dbReference type="eggNOG" id="COG2335">
    <property type="taxonomic scope" value="Bacteria"/>
</dbReference>
<gene>
    <name evidence="2" type="ordered locus">Cyan7425_1549</name>
</gene>
<evidence type="ECO:0000256" key="1">
    <source>
        <dbReference type="SAM" id="SignalP"/>
    </source>
</evidence>
<dbReference type="OrthoDB" id="490444at2"/>
<reference evidence="2" key="1">
    <citation type="submission" date="2009-01" db="EMBL/GenBank/DDBJ databases">
        <title>Complete sequence of chromosome Cyanothece sp. PCC 7425.</title>
        <authorList>
            <consortium name="US DOE Joint Genome Institute"/>
            <person name="Lucas S."/>
            <person name="Copeland A."/>
            <person name="Lapidus A."/>
            <person name="Glavina del Rio T."/>
            <person name="Dalin E."/>
            <person name="Tice H."/>
            <person name="Bruce D."/>
            <person name="Goodwin L."/>
            <person name="Pitluck S."/>
            <person name="Sims D."/>
            <person name="Meineke L."/>
            <person name="Brettin T."/>
            <person name="Detter J.C."/>
            <person name="Han C."/>
            <person name="Larimer F."/>
            <person name="Land M."/>
            <person name="Hauser L."/>
            <person name="Kyrpides N."/>
            <person name="Ovchinnikova G."/>
            <person name="Liberton M."/>
            <person name="Stoeckel J."/>
            <person name="Banerjee A."/>
            <person name="Singh A."/>
            <person name="Page L."/>
            <person name="Sato H."/>
            <person name="Zhao L."/>
            <person name="Sherman L."/>
            <person name="Pakrasi H."/>
            <person name="Richardson P."/>
        </authorList>
    </citation>
    <scope>NUCLEOTIDE SEQUENCE</scope>
    <source>
        <strain evidence="2">PCC 7425</strain>
    </source>
</reference>
<evidence type="ECO:0008006" key="3">
    <source>
        <dbReference type="Google" id="ProtNLM"/>
    </source>
</evidence>
<dbReference type="Pfam" id="PF14218">
    <property type="entry name" value="COP23"/>
    <property type="match status" value="1"/>
</dbReference>
<accession>B8HPQ8</accession>